<dbReference type="SUPFAM" id="SSF55166">
    <property type="entry name" value="Hedgehog/DD-peptidase"/>
    <property type="match status" value="1"/>
</dbReference>
<dbReference type="InterPro" id="IPR009045">
    <property type="entry name" value="Zn_M74/Hedgehog-like"/>
</dbReference>
<dbReference type="InterPro" id="IPR013230">
    <property type="entry name" value="Peptidase_M15A_C"/>
</dbReference>
<gene>
    <name evidence="2" type="ORF">BJP34_33140</name>
</gene>
<dbReference type="OrthoDB" id="5735764at2"/>
<proteinExistence type="predicted"/>
<dbReference type="Pfam" id="PF08291">
    <property type="entry name" value="Peptidase_M15_3"/>
    <property type="match status" value="1"/>
</dbReference>
<feature type="domain" description="Peptidase M15A C-terminal" evidence="1">
    <location>
        <begin position="447"/>
        <end position="535"/>
    </location>
</feature>
<dbReference type="Proteomes" id="UP000177870">
    <property type="component" value="Chromosome"/>
</dbReference>
<dbReference type="STRING" id="1458985.BJP34_33140"/>
<accession>A0A1D8U163</accession>
<name>A0A1D8U163_9CYAN</name>
<dbReference type="RefSeq" id="WP_070396003.1">
    <property type="nucleotide sequence ID" value="NZ_CP017599.1"/>
</dbReference>
<dbReference type="AlphaFoldDB" id="A0A1D8U163"/>
<reference evidence="3" key="1">
    <citation type="submission" date="2016-10" db="EMBL/GenBank/DDBJ databases">
        <title>Comparative genomics uncovers the prolific and rare metabolic potential of the cyanobacterial genus Moorea.</title>
        <authorList>
            <person name="Leao T."/>
            <person name="Castelao G."/>
            <person name="Korobeynikov A."/>
            <person name="Monroe E.A."/>
            <person name="Podell S."/>
            <person name="Glukhov E."/>
            <person name="Allen E."/>
            <person name="Gerwick W.H."/>
            <person name="Gerwick L."/>
        </authorList>
    </citation>
    <scope>NUCLEOTIDE SEQUENCE [LARGE SCALE GENOMIC DNA]</scope>
    <source>
        <strain evidence="3">PAL-8-15-08-1</strain>
    </source>
</reference>
<evidence type="ECO:0000313" key="2">
    <source>
        <dbReference type="EMBL" id="AOX03632.1"/>
    </source>
</evidence>
<organism evidence="2 3">
    <name type="scientific">Moorena producens PAL-8-15-08-1</name>
    <dbReference type="NCBI Taxonomy" id="1458985"/>
    <lineage>
        <taxon>Bacteria</taxon>
        <taxon>Bacillati</taxon>
        <taxon>Cyanobacteriota</taxon>
        <taxon>Cyanophyceae</taxon>
        <taxon>Coleofasciculales</taxon>
        <taxon>Coleofasciculaceae</taxon>
        <taxon>Moorena</taxon>
    </lineage>
</organism>
<evidence type="ECO:0000259" key="1">
    <source>
        <dbReference type="Pfam" id="PF08291"/>
    </source>
</evidence>
<dbReference type="EMBL" id="CP017599">
    <property type="protein sequence ID" value="AOX03632.1"/>
    <property type="molecule type" value="Genomic_DNA"/>
</dbReference>
<dbReference type="Gene3D" id="3.30.1380.10">
    <property type="match status" value="1"/>
</dbReference>
<evidence type="ECO:0000313" key="3">
    <source>
        <dbReference type="Proteomes" id="UP000177870"/>
    </source>
</evidence>
<sequence length="547" mass="61859">MSSDLRLRTLKPQYEKLFATCQLRRSCLEPTGRIGQEILQRQGDYGLVERQTGVPWWFVGILHYRELDFRDAHLHNGDSLSNSTIRYPQGRPTAPPANGQQYTFVESAIDALRWKQFHTAKDHSIGAMLWGFELWNGFRDAKGGNNSEYLWNGTNHFSSSQHWNQSLVGNSVDSYGQGHKIGAAAIVWYLYYQGMLDQPLQFASSQPSVNWQQPSNTGSIQFLDLLRGYGKLPHQDAALAWLQQQQSPSVLTEFARRWQDDADRKLVSVGKSAVVQLPNGTQLPTNVVLQQESRKPESRGTLPQTGVRLRVLRDTLFKTSTQQSYQLKDSEKVFVKADTEFEITSDQLAENKHIQVVLANVALGTPPRKTWYVFCDHVDIEGTEPDNVPKDEQQSELIKIKSDKTGPIQLPGYDKTFYLSEAIITGGNFSWAEATKNGTRIPTHKSIVEDIIRIAEVMQEVREYFGNRPIVVNSWYRDPVTNRQVGGATRSRHLSGDAVDFVVEGISPMSVNKRLDSWWGSRGGLASASSFTHIDGRGYRARWSYGF</sequence>
<protein>
    <recommendedName>
        <fullName evidence="1">Peptidase M15A C-terminal domain-containing protein</fullName>
    </recommendedName>
</protein>
<dbReference type="KEGG" id="mpro:BJP34_33140"/>